<protein>
    <submittedName>
        <fullName evidence="1">Uncharacterized protein</fullName>
    </submittedName>
</protein>
<dbReference type="HOGENOM" id="CLU_3432182_0_0_1"/>
<dbReference type="EMBL" id="FN595227">
    <property type="protein sequence ID" value="CCB45712.1"/>
    <property type="molecule type" value="Genomic_DNA"/>
</dbReference>
<keyword evidence="2" id="KW-1185">Reference proteome</keyword>
<gene>
    <name evidence="1" type="ordered locus">VIT_18s0001g08400</name>
</gene>
<dbReference type="AlphaFoldDB" id="F6H161"/>
<reference evidence="2" key="1">
    <citation type="journal article" date="2007" name="Nature">
        <title>The grapevine genome sequence suggests ancestral hexaploidization in major angiosperm phyla.</title>
        <authorList>
            <consortium name="The French-Italian Public Consortium for Grapevine Genome Characterization."/>
            <person name="Jaillon O."/>
            <person name="Aury J.-M."/>
            <person name="Noel B."/>
            <person name="Policriti A."/>
            <person name="Clepet C."/>
            <person name="Casagrande A."/>
            <person name="Choisne N."/>
            <person name="Aubourg S."/>
            <person name="Vitulo N."/>
            <person name="Jubin C."/>
            <person name="Vezzi A."/>
            <person name="Legeai F."/>
            <person name="Hugueney P."/>
            <person name="Dasilva C."/>
            <person name="Horner D."/>
            <person name="Mica E."/>
            <person name="Jublot D."/>
            <person name="Poulain J."/>
            <person name="Bruyere C."/>
            <person name="Billault A."/>
            <person name="Segurens B."/>
            <person name="Gouyvenoux M."/>
            <person name="Ugarte E."/>
            <person name="Cattonaro F."/>
            <person name="Anthouard V."/>
            <person name="Vico V."/>
            <person name="Del Fabbro C."/>
            <person name="Alaux M."/>
            <person name="Di Gaspero G."/>
            <person name="Dumas V."/>
            <person name="Felice N."/>
            <person name="Paillard S."/>
            <person name="Juman I."/>
            <person name="Moroldo M."/>
            <person name="Scalabrin S."/>
            <person name="Canaguier A."/>
            <person name="Le Clainche I."/>
            <person name="Malacrida G."/>
            <person name="Durand E."/>
            <person name="Pesole G."/>
            <person name="Laucou V."/>
            <person name="Chatelet P."/>
            <person name="Merdinoglu D."/>
            <person name="Delledonne M."/>
            <person name="Pezzotti M."/>
            <person name="Lecharny A."/>
            <person name="Scarpelli C."/>
            <person name="Artiguenave F."/>
            <person name="Pe M.E."/>
            <person name="Valle G."/>
            <person name="Morgante M."/>
            <person name="Caboche M."/>
            <person name="Adam-Blondon A.-F."/>
            <person name="Weissenbach J."/>
            <person name="Quetier F."/>
            <person name="Wincker P."/>
        </authorList>
    </citation>
    <scope>NUCLEOTIDE SEQUENCE [LARGE SCALE GENOMIC DNA]</scope>
    <source>
        <strain evidence="2">cv. Pinot noir / PN40024</strain>
    </source>
</reference>
<dbReference type="InParanoid" id="F6H161"/>
<evidence type="ECO:0000313" key="2">
    <source>
        <dbReference type="Proteomes" id="UP000009183"/>
    </source>
</evidence>
<proteinExistence type="predicted"/>
<accession>F6H161</accession>
<name>F6H161_VITVI</name>
<evidence type="ECO:0000313" key="1">
    <source>
        <dbReference type="EMBL" id="CCB45712.1"/>
    </source>
</evidence>
<dbReference type="Proteomes" id="UP000009183">
    <property type="component" value="Chromosome 18"/>
</dbReference>
<sequence>MRQWVKFYRIKSMGFKE</sequence>
<organism evidence="1 2">
    <name type="scientific">Vitis vinifera</name>
    <name type="common">Grape</name>
    <dbReference type="NCBI Taxonomy" id="29760"/>
    <lineage>
        <taxon>Eukaryota</taxon>
        <taxon>Viridiplantae</taxon>
        <taxon>Streptophyta</taxon>
        <taxon>Embryophyta</taxon>
        <taxon>Tracheophyta</taxon>
        <taxon>Spermatophyta</taxon>
        <taxon>Magnoliopsida</taxon>
        <taxon>eudicotyledons</taxon>
        <taxon>Gunneridae</taxon>
        <taxon>Pentapetalae</taxon>
        <taxon>rosids</taxon>
        <taxon>Vitales</taxon>
        <taxon>Vitaceae</taxon>
        <taxon>Viteae</taxon>
        <taxon>Vitis</taxon>
    </lineage>
</organism>